<evidence type="ECO:0000313" key="5">
    <source>
        <dbReference type="EMBL" id="TPH16449.1"/>
    </source>
</evidence>
<keyword evidence="3" id="KW-0443">Lipid metabolism</keyword>
<evidence type="ECO:0000256" key="1">
    <source>
        <dbReference type="ARBA" id="ARBA00022598"/>
    </source>
</evidence>
<name>A0A502L0X0_9GAMM</name>
<dbReference type="InterPro" id="IPR020845">
    <property type="entry name" value="AMP-binding_CS"/>
</dbReference>
<keyword evidence="1 5" id="KW-0436">Ligase</keyword>
<dbReference type="AlphaFoldDB" id="A0A502L0X0"/>
<keyword evidence="6" id="KW-1185">Reference proteome</keyword>
<accession>A0A502L0X0</accession>
<dbReference type="GO" id="GO:0004467">
    <property type="term" value="F:long-chain fatty acid-CoA ligase activity"/>
    <property type="evidence" value="ECO:0007669"/>
    <property type="project" value="TreeGrafter"/>
</dbReference>
<dbReference type="Proteomes" id="UP000315303">
    <property type="component" value="Unassembled WGS sequence"/>
</dbReference>
<dbReference type="PANTHER" id="PTHR43272:SF32">
    <property type="entry name" value="AMP-DEPENDENT SYNTHETASE_LIGASE DOMAIN-CONTAINING PROTEIN"/>
    <property type="match status" value="1"/>
</dbReference>
<keyword evidence="2" id="KW-0276">Fatty acid metabolism</keyword>
<dbReference type="PANTHER" id="PTHR43272">
    <property type="entry name" value="LONG-CHAIN-FATTY-ACID--COA LIGASE"/>
    <property type="match status" value="1"/>
</dbReference>
<protein>
    <submittedName>
        <fullName evidence="5">Long-chain fatty acid--CoA ligase</fullName>
    </submittedName>
</protein>
<proteinExistence type="predicted"/>
<dbReference type="Pfam" id="PF00501">
    <property type="entry name" value="AMP-binding"/>
    <property type="match status" value="1"/>
</dbReference>
<dbReference type="SUPFAM" id="SSF56801">
    <property type="entry name" value="Acetyl-CoA synthetase-like"/>
    <property type="match status" value="1"/>
</dbReference>
<dbReference type="GO" id="GO:0016020">
    <property type="term" value="C:membrane"/>
    <property type="evidence" value="ECO:0007669"/>
    <property type="project" value="TreeGrafter"/>
</dbReference>
<evidence type="ECO:0000259" key="4">
    <source>
        <dbReference type="Pfam" id="PF00501"/>
    </source>
</evidence>
<evidence type="ECO:0000313" key="6">
    <source>
        <dbReference type="Proteomes" id="UP000315303"/>
    </source>
</evidence>
<evidence type="ECO:0000256" key="2">
    <source>
        <dbReference type="ARBA" id="ARBA00022832"/>
    </source>
</evidence>
<dbReference type="InterPro" id="IPR000873">
    <property type="entry name" value="AMP-dep_synth/lig_dom"/>
</dbReference>
<organism evidence="5 6">
    <name type="scientific">Litorilituus lipolyticus</name>
    <dbReference type="NCBI Taxonomy" id="2491017"/>
    <lineage>
        <taxon>Bacteria</taxon>
        <taxon>Pseudomonadati</taxon>
        <taxon>Pseudomonadota</taxon>
        <taxon>Gammaproteobacteria</taxon>
        <taxon>Alteromonadales</taxon>
        <taxon>Colwelliaceae</taxon>
        <taxon>Litorilituus</taxon>
    </lineage>
</organism>
<dbReference type="RefSeq" id="WP_140602685.1">
    <property type="nucleotide sequence ID" value="NZ_SAWY01000013.1"/>
</dbReference>
<dbReference type="Pfam" id="PF23562">
    <property type="entry name" value="AMP-binding_C_3"/>
    <property type="match status" value="1"/>
</dbReference>
<dbReference type="PROSITE" id="PS00455">
    <property type="entry name" value="AMP_BINDING"/>
    <property type="match status" value="1"/>
</dbReference>
<comment type="caution">
    <text evidence="5">The sequence shown here is derived from an EMBL/GenBank/DDBJ whole genome shotgun (WGS) entry which is preliminary data.</text>
</comment>
<gene>
    <name evidence="5" type="ORF">EPA86_06840</name>
</gene>
<dbReference type="Gene3D" id="3.40.50.12780">
    <property type="entry name" value="N-terminal domain of ligase-like"/>
    <property type="match status" value="1"/>
</dbReference>
<dbReference type="InterPro" id="IPR042099">
    <property type="entry name" value="ANL_N_sf"/>
</dbReference>
<sequence length="663" mass="74430">MSATNQALQTSNGISTDYEMGELDTFPKILRHNAKNWPNDIAMREKEFGIWNEFNWQDYQNRVKWLSLALVKQGIAAGDAIALLGDNRPEWVWGELAAHAMRCYSIGIFQDSLHEEVVYLLNKSNATVVIAEDEEQCDKLLELGDEIPDVKIIVYCDPRGMRKYDDKRLVSIEDMYEQGQAIDESSPELYDHYVDSTSAEETAIYCTTSGTTSKPKIAFLGGGNFVKHCSSYLRADPRKPGDNYVSVLPLPWIMEQVYAVGQALIARQIVNFVEEQETLMADLREIGPSFVLLAPRVWEGILADVKARMMDSTPLKQKLFNFAYGLAEKKQDEGKRSWLADLLLMNALKDRLGFTFLKSAATGGAAMGPDTFRFFQTIGVPLRQLYGQTELCGAYTVHQEDDVDYDSVGVAFDTAQVKVINTDKEGVGEIIAKTVGMFTGYLDNQKAYDEDVIDGWMHTGDAGYFKPSGHLVIIDRIKDLAKTSFGVQYSPQYIENKLKFSSFIGEAVILGKDKPYLSAIVCIRFSIVAKWAEQQGFAFTNYTNLSTLPEVYQKLTDEIQKVNDTLPDAQKINKFTLLYKELDADDGELTRTRKVRRTVIADKYGDIIEAIYDGQEAVDIDTVITFQDGSNSRIQTQLNIATLIDSDTNSKSTSSDSEQRRAS</sequence>
<dbReference type="CDD" id="cd17641">
    <property type="entry name" value="LC_FACS_bac1"/>
    <property type="match status" value="1"/>
</dbReference>
<dbReference type="EMBL" id="SAWY01000013">
    <property type="protein sequence ID" value="TPH16449.1"/>
    <property type="molecule type" value="Genomic_DNA"/>
</dbReference>
<reference evidence="5 6" key="1">
    <citation type="submission" date="2019-01" db="EMBL/GenBank/DDBJ databases">
        <title>Litorilituus lipolytica sp. nov., isolated from intertidal sand of the Yellow Sea in China.</title>
        <authorList>
            <person name="Liu A."/>
        </authorList>
    </citation>
    <scope>NUCLEOTIDE SEQUENCE [LARGE SCALE GENOMIC DNA]</scope>
    <source>
        <strain evidence="5 6">RZ04</strain>
    </source>
</reference>
<dbReference type="OrthoDB" id="9803968at2"/>
<evidence type="ECO:0000256" key="3">
    <source>
        <dbReference type="ARBA" id="ARBA00023098"/>
    </source>
</evidence>
<feature type="domain" description="AMP-dependent synthetase/ligase" evidence="4">
    <location>
        <begin position="30"/>
        <end position="442"/>
    </location>
</feature>